<proteinExistence type="predicted"/>
<accession>A0ABW4T3U7</accession>
<evidence type="ECO:0000313" key="1">
    <source>
        <dbReference type="EMBL" id="MFD1936632.1"/>
    </source>
</evidence>
<comment type="caution">
    <text evidence="1">The sequence shown here is derived from an EMBL/GenBank/DDBJ whole genome shotgun (WGS) entry which is preliminary data.</text>
</comment>
<gene>
    <name evidence="1" type="ORF">ACFSKW_34685</name>
</gene>
<organism evidence="1 2">
    <name type="scientific">Nonomuraea mangrovi</name>
    <dbReference type="NCBI Taxonomy" id="2316207"/>
    <lineage>
        <taxon>Bacteria</taxon>
        <taxon>Bacillati</taxon>
        <taxon>Actinomycetota</taxon>
        <taxon>Actinomycetes</taxon>
        <taxon>Streptosporangiales</taxon>
        <taxon>Streptosporangiaceae</taxon>
        <taxon>Nonomuraea</taxon>
    </lineage>
</organism>
<keyword evidence="2" id="KW-1185">Reference proteome</keyword>
<name>A0ABW4T3U7_9ACTN</name>
<dbReference type="Gene3D" id="3.30.565.10">
    <property type="entry name" value="Histidine kinase-like ATPase, C-terminal domain"/>
    <property type="match status" value="1"/>
</dbReference>
<dbReference type="Proteomes" id="UP001597368">
    <property type="component" value="Unassembled WGS sequence"/>
</dbReference>
<reference evidence="2" key="1">
    <citation type="journal article" date="2019" name="Int. J. Syst. Evol. Microbiol.">
        <title>The Global Catalogue of Microorganisms (GCM) 10K type strain sequencing project: providing services to taxonomists for standard genome sequencing and annotation.</title>
        <authorList>
            <consortium name="The Broad Institute Genomics Platform"/>
            <consortium name="The Broad Institute Genome Sequencing Center for Infectious Disease"/>
            <person name="Wu L."/>
            <person name="Ma J."/>
        </authorList>
    </citation>
    <scope>NUCLEOTIDE SEQUENCE [LARGE SCALE GENOMIC DNA]</scope>
    <source>
        <strain evidence="2">ICMP 6774ER</strain>
    </source>
</reference>
<dbReference type="InterPro" id="IPR036890">
    <property type="entry name" value="HATPase_C_sf"/>
</dbReference>
<dbReference type="EMBL" id="JBHUFV010000051">
    <property type="protein sequence ID" value="MFD1936632.1"/>
    <property type="molecule type" value="Genomic_DNA"/>
</dbReference>
<dbReference type="SUPFAM" id="SSF55874">
    <property type="entry name" value="ATPase domain of HSP90 chaperone/DNA topoisomerase II/histidine kinase"/>
    <property type="match status" value="1"/>
</dbReference>
<evidence type="ECO:0008006" key="3">
    <source>
        <dbReference type="Google" id="ProtNLM"/>
    </source>
</evidence>
<protein>
    <recommendedName>
        <fullName evidence="3">Sensor histidine kinase</fullName>
    </recommendedName>
</protein>
<sequence>MPLLRDNLRVHDDGVGGADPAGGGLSGLARRVAALDGRFTVTNPAGETTTITVQLPCM</sequence>
<evidence type="ECO:0000313" key="2">
    <source>
        <dbReference type="Proteomes" id="UP001597368"/>
    </source>
</evidence>
<dbReference type="RefSeq" id="WP_379577088.1">
    <property type="nucleotide sequence ID" value="NZ_JBHUFV010000051.1"/>
</dbReference>